<sequence>MEEMMKRMEKYLRKKRLQLNTEKSKMMCFQRGGGRRRKIEWKWEGMDIEEDRRI</sequence>
<dbReference type="Proteomes" id="UP000053097">
    <property type="component" value="Unassembled WGS sequence"/>
</dbReference>
<keyword evidence="2" id="KW-1185">Reference proteome</keyword>
<gene>
    <name evidence="1" type="ORF">X777_06686</name>
</gene>
<evidence type="ECO:0000313" key="1">
    <source>
        <dbReference type="EMBL" id="EZA53790.1"/>
    </source>
</evidence>
<proteinExistence type="predicted"/>
<dbReference type="EMBL" id="KK107273">
    <property type="protein sequence ID" value="EZA53790.1"/>
    <property type="molecule type" value="Genomic_DNA"/>
</dbReference>
<organism evidence="1 2">
    <name type="scientific">Ooceraea biroi</name>
    <name type="common">Clonal raider ant</name>
    <name type="synonym">Cerapachys biroi</name>
    <dbReference type="NCBI Taxonomy" id="2015173"/>
    <lineage>
        <taxon>Eukaryota</taxon>
        <taxon>Metazoa</taxon>
        <taxon>Ecdysozoa</taxon>
        <taxon>Arthropoda</taxon>
        <taxon>Hexapoda</taxon>
        <taxon>Insecta</taxon>
        <taxon>Pterygota</taxon>
        <taxon>Neoptera</taxon>
        <taxon>Endopterygota</taxon>
        <taxon>Hymenoptera</taxon>
        <taxon>Apocrita</taxon>
        <taxon>Aculeata</taxon>
        <taxon>Formicoidea</taxon>
        <taxon>Formicidae</taxon>
        <taxon>Dorylinae</taxon>
        <taxon>Ooceraea</taxon>
    </lineage>
</organism>
<accession>A0A026WCI9</accession>
<reference evidence="1 2" key="1">
    <citation type="journal article" date="2014" name="Curr. Biol.">
        <title>The genome of the clonal raider ant Cerapachys biroi.</title>
        <authorList>
            <person name="Oxley P.R."/>
            <person name="Ji L."/>
            <person name="Fetter-Pruneda I."/>
            <person name="McKenzie S.K."/>
            <person name="Li C."/>
            <person name="Hu H."/>
            <person name="Zhang G."/>
            <person name="Kronauer D.J."/>
        </authorList>
    </citation>
    <scope>NUCLEOTIDE SEQUENCE [LARGE SCALE GENOMIC DNA]</scope>
</reference>
<protein>
    <recommendedName>
        <fullName evidence="3">Reverse transcriptase domain-containing protein</fullName>
    </recommendedName>
</protein>
<dbReference type="AlphaFoldDB" id="A0A026WCI9"/>
<name>A0A026WCI9_OOCBI</name>
<evidence type="ECO:0008006" key="3">
    <source>
        <dbReference type="Google" id="ProtNLM"/>
    </source>
</evidence>
<evidence type="ECO:0000313" key="2">
    <source>
        <dbReference type="Proteomes" id="UP000053097"/>
    </source>
</evidence>